<sequence>MDQETAFNSASFDASPVDKTFPMGNLFHIGLQLPVYSSLLSFVYVIAFVVLIKSLLTQLELKASPHPKYFKLLTQMYRELLVGGLINFLSKRLMEFGVFEDDSDKYTAWEATDDMILFFAISLTIQSVIMFLRLRARNVQLDELSLLTPSELYAKATADGTQPHIAKPFVSATKMFILRDFFLRQYKLPRLFLFAKYLRAVQDTEIIHLYEVEKSTWILLVLVQGFYYILSDYSLPAYRDDLSSPTIRDSIHTNRLLVLFALILALTVAIIMDKSWKHFSTGAVSGGLSAIAFQPLDVIRTHQQGKFGSEVHNVRQSVQFLLAESGVPGLWRGTTPTLLRVCGGAGLYFGMLEQLQVQNRDAVSAFLGGALARSFAGLVMSPLTIVKARMEWDASNRSIVAQFRSLVATYGWQGLYRGVWPTLLRDVPFSGLYVTLYTRLKNTVGGDNCVHHPVAVNFSCGVVAGVSATVLVHPFDVVKTRMQLEMNGMTVRATMAKMFADEGVRGFLRGVLPRVFKRTLGTAITWTMYDGSYTFLDLQLNHFWNAMVEFLPLWMAPNLVTLTGTIIVILTTVLLLAISPNMEGGAPGWAYVLSGVGLFVYQTLDAIDGKQARRTGSSSPLGQLFDHGCDALSALLNCLTACVAFSAGNSTYTFAGLSSVSVNFFAAQCVKNVFTAAPLAQDQVGHKDLSKLQALRQLVPVAAVIAGGYLSMIVGPARAVYLSHPLVLVGPFGLNFVLMSSRMIVCHMSKVPFSMQSRILVPLAAYLVVVYVPSAAGISIASPMVASVVYAGVATAVYIHYILSAVFEICAHLKIHLLTLPAKKSE</sequence>
<protein>
    <submittedName>
        <fullName evidence="8">Uncharacterized protein</fullName>
    </submittedName>
</protein>
<dbReference type="GO" id="GO:0005739">
    <property type="term" value="C:mitochondrion"/>
    <property type="evidence" value="ECO:0007669"/>
    <property type="project" value="TreeGrafter"/>
</dbReference>
<dbReference type="GO" id="GO:0008654">
    <property type="term" value="P:phospholipid biosynthetic process"/>
    <property type="evidence" value="ECO:0007669"/>
    <property type="project" value="InterPro"/>
</dbReference>
<keyword evidence="3 5" id="KW-0812">Transmembrane</keyword>
<evidence type="ECO:0000256" key="3">
    <source>
        <dbReference type="ARBA" id="ARBA00022692"/>
    </source>
</evidence>
<gene>
    <name evidence="8" type="ORF">DYB34_005342</name>
</gene>
<evidence type="ECO:0000256" key="7">
    <source>
        <dbReference type="SAM" id="Phobius"/>
    </source>
</evidence>
<keyword evidence="4 5" id="KW-0472">Membrane</keyword>
<feature type="transmembrane region" description="Helical" evidence="7">
    <location>
        <begin position="787"/>
        <end position="807"/>
    </location>
</feature>
<reference evidence="8 9" key="1">
    <citation type="submission" date="2018-08" db="EMBL/GenBank/DDBJ databases">
        <title>Aphanomyces genome sequencing and annotation.</title>
        <authorList>
            <person name="Minardi D."/>
            <person name="Oidtmann B."/>
            <person name="Van Der Giezen M."/>
            <person name="Studholme D.J."/>
        </authorList>
    </citation>
    <scope>NUCLEOTIDE SEQUENCE [LARGE SCALE GENOMIC DNA]</scope>
    <source>
        <strain evidence="8 9">Si</strain>
    </source>
</reference>
<organism evidence="8 9">
    <name type="scientific">Aphanomyces astaci</name>
    <name type="common">Crayfish plague agent</name>
    <dbReference type="NCBI Taxonomy" id="112090"/>
    <lineage>
        <taxon>Eukaryota</taxon>
        <taxon>Sar</taxon>
        <taxon>Stramenopiles</taxon>
        <taxon>Oomycota</taxon>
        <taxon>Saprolegniomycetes</taxon>
        <taxon>Saprolegniales</taxon>
        <taxon>Verrucalvaceae</taxon>
        <taxon>Aphanomyces</taxon>
    </lineage>
</organism>
<dbReference type="Gene3D" id="1.20.120.1760">
    <property type="match status" value="1"/>
</dbReference>
<dbReference type="EMBL" id="QUTB01005843">
    <property type="protein sequence ID" value="RHY53014.1"/>
    <property type="molecule type" value="Genomic_DNA"/>
</dbReference>
<name>A0A3R6VTT5_APHAT</name>
<dbReference type="Pfam" id="PF01066">
    <property type="entry name" value="CDP-OH_P_transf"/>
    <property type="match status" value="1"/>
</dbReference>
<feature type="transmembrane region" description="Helical" evidence="7">
    <location>
        <begin position="586"/>
        <end position="604"/>
    </location>
</feature>
<comment type="subcellular location">
    <subcellularLocation>
        <location evidence="1">Membrane</location>
        <topology evidence="1">Multi-pass membrane protein</topology>
    </subcellularLocation>
</comment>
<evidence type="ECO:0000313" key="8">
    <source>
        <dbReference type="EMBL" id="RHY53014.1"/>
    </source>
</evidence>
<feature type="transmembrane region" description="Helical" evidence="7">
    <location>
        <begin position="255"/>
        <end position="272"/>
    </location>
</feature>
<dbReference type="InterPro" id="IPR048254">
    <property type="entry name" value="CDP_ALCOHOL_P_TRANSF_CS"/>
</dbReference>
<dbReference type="GO" id="GO:0016020">
    <property type="term" value="C:membrane"/>
    <property type="evidence" value="ECO:0007669"/>
    <property type="project" value="UniProtKB-SubCell"/>
</dbReference>
<dbReference type="PROSITE" id="PS00379">
    <property type="entry name" value="CDP_ALCOHOL_P_TRANSF"/>
    <property type="match status" value="1"/>
</dbReference>
<dbReference type="GO" id="GO:1904983">
    <property type="term" value="P:glycine import into mitochondrion"/>
    <property type="evidence" value="ECO:0007669"/>
    <property type="project" value="TreeGrafter"/>
</dbReference>
<feature type="repeat" description="Solcar" evidence="5">
    <location>
        <begin position="452"/>
        <end position="535"/>
    </location>
</feature>
<feature type="repeat" description="Solcar" evidence="5">
    <location>
        <begin position="360"/>
        <end position="443"/>
    </location>
</feature>
<dbReference type="VEuPathDB" id="FungiDB:H257_02205"/>
<dbReference type="InterPro" id="IPR000462">
    <property type="entry name" value="CDP-OH_P_trans"/>
</dbReference>
<dbReference type="Pfam" id="PF00153">
    <property type="entry name" value="Mito_carr"/>
    <property type="match status" value="3"/>
</dbReference>
<evidence type="ECO:0000256" key="1">
    <source>
        <dbReference type="ARBA" id="ARBA00004141"/>
    </source>
</evidence>
<keyword evidence="7" id="KW-1133">Transmembrane helix</keyword>
<evidence type="ECO:0000256" key="6">
    <source>
        <dbReference type="RuleBase" id="RU003750"/>
    </source>
</evidence>
<feature type="repeat" description="Solcar" evidence="5">
    <location>
        <begin position="273"/>
        <end position="358"/>
    </location>
</feature>
<dbReference type="VEuPathDB" id="FungiDB:H257_02206"/>
<feature type="transmembrane region" description="Helical" evidence="7">
    <location>
        <begin position="114"/>
        <end position="132"/>
    </location>
</feature>
<dbReference type="GO" id="GO:0015187">
    <property type="term" value="F:glycine transmembrane transporter activity"/>
    <property type="evidence" value="ECO:0007669"/>
    <property type="project" value="TreeGrafter"/>
</dbReference>
<dbReference type="PANTHER" id="PTHR46181:SF3">
    <property type="entry name" value="MITOCHONDRIAL GLYCINE TRANSPORTER"/>
    <property type="match status" value="1"/>
</dbReference>
<feature type="transmembrane region" description="Helical" evidence="7">
    <location>
        <begin position="35"/>
        <end position="56"/>
    </location>
</feature>
<dbReference type="InterPro" id="IPR043130">
    <property type="entry name" value="CDP-OH_PTrfase_TM_dom"/>
</dbReference>
<feature type="transmembrane region" description="Helical" evidence="7">
    <location>
        <begin position="559"/>
        <end position="580"/>
    </location>
</feature>
<accession>A0A3R6VTT5</accession>
<dbReference type="InterPro" id="IPR018108">
    <property type="entry name" value="MCP_transmembrane"/>
</dbReference>
<dbReference type="VEuPathDB" id="FungiDB:H257_05592"/>
<dbReference type="PANTHER" id="PTHR46181">
    <property type="entry name" value="MITOCHONDRIAL GLYCINE TRANSPORTER"/>
    <property type="match status" value="1"/>
</dbReference>
<dbReference type="Gene3D" id="1.50.40.10">
    <property type="entry name" value="Mitochondrial carrier domain"/>
    <property type="match status" value="1"/>
</dbReference>
<feature type="transmembrane region" description="Helical" evidence="7">
    <location>
        <begin position="720"/>
        <end position="738"/>
    </location>
</feature>
<keyword evidence="2 6" id="KW-0808">Transferase</keyword>
<feature type="transmembrane region" description="Helical" evidence="7">
    <location>
        <begin position="694"/>
        <end position="714"/>
    </location>
</feature>
<feature type="transmembrane region" description="Helical" evidence="7">
    <location>
        <begin position="759"/>
        <end position="781"/>
    </location>
</feature>
<evidence type="ECO:0000313" key="9">
    <source>
        <dbReference type="Proteomes" id="UP000283543"/>
    </source>
</evidence>
<dbReference type="SUPFAM" id="SSF103506">
    <property type="entry name" value="Mitochondrial carrier"/>
    <property type="match status" value="1"/>
</dbReference>
<proteinExistence type="inferred from homology"/>
<dbReference type="InterPro" id="IPR023395">
    <property type="entry name" value="MCP_dom_sf"/>
</dbReference>
<evidence type="ECO:0000256" key="5">
    <source>
        <dbReference type="PROSITE-ProRule" id="PRU00282"/>
    </source>
</evidence>
<comment type="caution">
    <text evidence="8">The sequence shown here is derived from an EMBL/GenBank/DDBJ whole genome shotgun (WGS) entry which is preliminary data.</text>
</comment>
<dbReference type="PROSITE" id="PS50920">
    <property type="entry name" value="SOLCAR"/>
    <property type="match status" value="3"/>
</dbReference>
<evidence type="ECO:0000256" key="2">
    <source>
        <dbReference type="ARBA" id="ARBA00022679"/>
    </source>
</evidence>
<dbReference type="AlphaFoldDB" id="A0A3R6VTT5"/>
<comment type="similarity">
    <text evidence="6">Belongs to the CDP-alcohol phosphatidyltransferase class-I family.</text>
</comment>
<evidence type="ECO:0000256" key="4">
    <source>
        <dbReference type="ARBA" id="ARBA00023136"/>
    </source>
</evidence>
<dbReference type="Proteomes" id="UP000283543">
    <property type="component" value="Unassembled WGS sequence"/>
</dbReference>
<dbReference type="GO" id="GO:0016780">
    <property type="term" value="F:phosphotransferase activity, for other substituted phosphate groups"/>
    <property type="evidence" value="ECO:0007669"/>
    <property type="project" value="InterPro"/>
</dbReference>